<keyword evidence="2" id="KW-0472">Membrane</keyword>
<evidence type="ECO:0000256" key="2">
    <source>
        <dbReference type="SAM" id="Phobius"/>
    </source>
</evidence>
<dbReference type="AlphaFoldDB" id="A0A7S1T492"/>
<keyword evidence="2" id="KW-1133">Transmembrane helix</keyword>
<reference evidence="3" key="1">
    <citation type="submission" date="2021-01" db="EMBL/GenBank/DDBJ databases">
        <authorList>
            <person name="Corre E."/>
            <person name="Pelletier E."/>
            <person name="Niang G."/>
            <person name="Scheremetjew M."/>
            <person name="Finn R."/>
            <person name="Kale V."/>
            <person name="Holt S."/>
            <person name="Cochrane G."/>
            <person name="Meng A."/>
            <person name="Brown T."/>
            <person name="Cohen L."/>
        </authorList>
    </citation>
    <scope>NUCLEOTIDE SEQUENCE</scope>
    <source>
        <strain evidence="3">SAG 36.94</strain>
    </source>
</reference>
<evidence type="ECO:0000256" key="1">
    <source>
        <dbReference type="SAM" id="Coils"/>
    </source>
</evidence>
<feature type="transmembrane region" description="Helical" evidence="2">
    <location>
        <begin position="95"/>
        <end position="112"/>
    </location>
</feature>
<protein>
    <submittedName>
        <fullName evidence="3">Uncharacterized protein</fullName>
    </submittedName>
</protein>
<dbReference type="EMBL" id="HBGH01000090">
    <property type="protein sequence ID" value="CAD9220099.1"/>
    <property type="molecule type" value="Transcribed_RNA"/>
</dbReference>
<name>A0A7S1T492_9RHOD</name>
<feature type="coiled-coil region" evidence="1">
    <location>
        <begin position="4"/>
        <end position="66"/>
    </location>
</feature>
<organism evidence="3">
    <name type="scientific">Compsopogon caeruleus</name>
    <dbReference type="NCBI Taxonomy" id="31354"/>
    <lineage>
        <taxon>Eukaryota</taxon>
        <taxon>Rhodophyta</taxon>
        <taxon>Compsopogonophyceae</taxon>
        <taxon>Compsopogonales</taxon>
        <taxon>Compsopogonaceae</taxon>
        <taxon>Compsopogon</taxon>
    </lineage>
</organism>
<evidence type="ECO:0000313" key="3">
    <source>
        <dbReference type="EMBL" id="CAD9220099.1"/>
    </source>
</evidence>
<keyword evidence="1" id="KW-0175">Coiled coil</keyword>
<proteinExistence type="predicted"/>
<accession>A0A7S1T492</accession>
<gene>
    <name evidence="3" type="ORF">CCAE0312_LOCUS37</name>
</gene>
<sequence>MKLRETSKSRASALETELEELSQKSDELTVQLYNHKKVLGEREERIQELEHDRVELQARVDMQDTELTSLRNLCDHLAATKVGLEEEQRSRSRRFTFLHAPVMCSLALAAFLQHRPG</sequence>
<keyword evidence="2" id="KW-0812">Transmembrane</keyword>